<evidence type="ECO:0000313" key="6">
    <source>
        <dbReference type="Proteomes" id="UP000007029"/>
    </source>
</evidence>
<feature type="domain" description="Calcineurin-like phosphoesterase" evidence="3">
    <location>
        <begin position="18"/>
        <end position="253"/>
    </location>
</feature>
<dbReference type="Gene3D" id="3.60.21.10">
    <property type="match status" value="1"/>
</dbReference>
<dbReference type="GO" id="GO:0030288">
    <property type="term" value="C:outer membrane-bounded periplasmic space"/>
    <property type="evidence" value="ECO:0007669"/>
    <property type="project" value="TreeGrafter"/>
</dbReference>
<dbReference type="InterPro" id="IPR006179">
    <property type="entry name" value="5_nucleotidase/apyrase"/>
</dbReference>
<dbReference type="SUPFAM" id="SSF55816">
    <property type="entry name" value="5'-nucleotidase (syn. UDP-sugar hydrolase), C-terminal domain"/>
    <property type="match status" value="1"/>
</dbReference>
<dbReference type="AlphaFoldDB" id="Q16AT9"/>
<dbReference type="SUPFAM" id="SSF56300">
    <property type="entry name" value="Metallo-dependent phosphatases"/>
    <property type="match status" value="1"/>
</dbReference>
<dbReference type="InterPro" id="IPR008334">
    <property type="entry name" value="5'-Nucleotdase_C"/>
</dbReference>
<evidence type="ECO:0000256" key="1">
    <source>
        <dbReference type="ARBA" id="ARBA00022729"/>
    </source>
</evidence>
<dbReference type="eggNOG" id="COG0737">
    <property type="taxonomic scope" value="Bacteria"/>
</dbReference>
<organism evidence="5 6">
    <name type="scientific">Roseobacter denitrificans (strain ATCC 33942 / OCh 114)</name>
    <name type="common">Erythrobacter sp. (strain OCh 114)</name>
    <name type="synonym">Roseobacter denitrificans</name>
    <dbReference type="NCBI Taxonomy" id="375451"/>
    <lineage>
        <taxon>Bacteria</taxon>
        <taxon>Pseudomonadati</taxon>
        <taxon>Pseudomonadota</taxon>
        <taxon>Alphaproteobacteria</taxon>
        <taxon>Rhodobacterales</taxon>
        <taxon>Roseobacteraceae</taxon>
        <taxon>Roseobacter</taxon>
    </lineage>
</organism>
<accession>Q16AT9</accession>
<dbReference type="PRINTS" id="PR01607">
    <property type="entry name" value="APYRASEFAMLY"/>
</dbReference>
<dbReference type="PANTHER" id="PTHR11575:SF6">
    <property type="entry name" value="2',3'-CYCLIC-NUCLEOTIDE 2'-PHOSPHODIESTERASE_3'-NUCLEOTIDASE"/>
    <property type="match status" value="1"/>
</dbReference>
<dbReference type="GO" id="GO:0000166">
    <property type="term" value="F:nucleotide binding"/>
    <property type="evidence" value="ECO:0007669"/>
    <property type="project" value="UniProtKB-KW"/>
</dbReference>
<evidence type="ECO:0000259" key="4">
    <source>
        <dbReference type="Pfam" id="PF02872"/>
    </source>
</evidence>
<evidence type="ECO:0000256" key="2">
    <source>
        <dbReference type="RuleBase" id="RU362119"/>
    </source>
</evidence>
<dbReference type="InterPro" id="IPR036907">
    <property type="entry name" value="5'-Nucleotdase_C_sf"/>
</dbReference>
<protein>
    <submittedName>
        <fullName evidence="5">2`,3`-cyclic-nucleotide 2`-phosphodiesterase</fullName>
        <ecNumber evidence="5">3.1.4.16</ecNumber>
    </submittedName>
</protein>
<dbReference type="HOGENOM" id="CLU_005854_4_1_5"/>
<dbReference type="PANTHER" id="PTHR11575">
    <property type="entry name" value="5'-NUCLEOTIDASE-RELATED"/>
    <property type="match status" value="1"/>
</dbReference>
<dbReference type="InterPro" id="IPR029052">
    <property type="entry name" value="Metallo-depent_PP-like"/>
</dbReference>
<dbReference type="Gene3D" id="3.90.780.10">
    <property type="entry name" value="5'-Nucleotidase, C-terminal domain"/>
    <property type="match status" value="1"/>
</dbReference>
<dbReference type="STRING" id="375451.RD1_1258"/>
<dbReference type="Proteomes" id="UP000007029">
    <property type="component" value="Chromosome"/>
</dbReference>
<dbReference type="EMBL" id="CP000362">
    <property type="protein sequence ID" value="ABG30904.1"/>
    <property type="molecule type" value="Genomic_DNA"/>
</dbReference>
<proteinExistence type="inferred from homology"/>
<dbReference type="Pfam" id="PF02872">
    <property type="entry name" value="5_nucleotid_C"/>
    <property type="match status" value="1"/>
</dbReference>
<evidence type="ECO:0000259" key="3">
    <source>
        <dbReference type="Pfam" id="PF00149"/>
    </source>
</evidence>
<sequence>MPIRRKKITDARSREFRLRILATSDLHMQMTCFDYVNDRPNTGGSLAKLATLIKKARREADEAGAACLLLDNGDTFQGTPMADLLARDEIHGPHPMVQAMNALHYDAGGLGNHDFDYGSAHLDKVLFEQNMPVVCSNLISSELNTVKTQVILERSLTDQYGKPETLRMGILSSLPDKTALWNQHQLKDRVAFTPPIPALRDAAAALRAQGVDLIIVLAHMGFSLFDEGPAAQNLVSEVAQLADVDIVVAGHTHLRFPGPDHAGLKHVNTVTGRVHGKPVVQPGPTGNDLGVIDLTLRKADAASLCTMADAQIALWATGPNTAEDTDIIACTQDMHDQTRRHLGQQVTHIEKPMHSYFALCQPSPIPALLAASKHKAIRKIIAGTKYADLPLLAAASAPSTGGFDGPENFLFLSEGKVERRHISGMNPYANHVWAVKTTGAQIRDWLERSALIFNTLMPDAPDQMLINTHIPSFRCDFIYGLRYEIDPSRPARFDAAGQAVPGARGRIGDITWNDAPLQDAQEFLVATTDHRASGGGLFKVFSRDEIVVQGHAPLQAAVMDYLSDPDFDALQATQPWSFPKDICRSAILLTAPEAESHLHEIAHLKPQVCGQTDDGFLRIRITL</sequence>
<dbReference type="OrthoDB" id="9803927at2"/>
<dbReference type="GO" id="GO:0008663">
    <property type="term" value="F:2',3'-cyclic-nucleotide 2'-phosphodiesterase activity"/>
    <property type="evidence" value="ECO:0007669"/>
    <property type="project" value="UniProtKB-EC"/>
</dbReference>
<dbReference type="Pfam" id="PF00149">
    <property type="entry name" value="Metallophos"/>
    <property type="match status" value="1"/>
</dbReference>
<dbReference type="EC" id="3.1.4.16" evidence="5"/>
<dbReference type="KEGG" id="rde:RD1_1258"/>
<dbReference type="GO" id="GO:0009166">
    <property type="term" value="P:nucleotide catabolic process"/>
    <property type="evidence" value="ECO:0007669"/>
    <property type="project" value="InterPro"/>
</dbReference>
<keyword evidence="6" id="KW-1185">Reference proteome</keyword>
<gene>
    <name evidence="5" type="primary">cpdB</name>
    <name evidence="5" type="ordered locus">RD1_1258</name>
</gene>
<keyword evidence="2 5" id="KW-0378">Hydrolase</keyword>
<dbReference type="InterPro" id="IPR004843">
    <property type="entry name" value="Calcineurin-like_PHP"/>
</dbReference>
<keyword evidence="1" id="KW-0732">Signal</keyword>
<keyword evidence="2" id="KW-0547">Nucleotide-binding</keyword>
<comment type="similarity">
    <text evidence="2">Belongs to the 5'-nucleotidase family.</text>
</comment>
<evidence type="ECO:0000313" key="5">
    <source>
        <dbReference type="EMBL" id="ABG30904.1"/>
    </source>
</evidence>
<feature type="domain" description="5'-Nucleotidase C-terminal" evidence="4">
    <location>
        <begin position="396"/>
        <end position="542"/>
    </location>
</feature>
<reference evidence="5 6" key="1">
    <citation type="journal article" date="2007" name="J. Bacteriol.">
        <title>The complete genome sequence of Roseobacter denitrificans reveals a mixotrophic rather than photosynthetic metabolism.</title>
        <authorList>
            <person name="Swingley W.D."/>
            <person name="Sadekar S."/>
            <person name="Mastrian S.D."/>
            <person name="Matthies H.J."/>
            <person name="Hao J."/>
            <person name="Ramos H."/>
            <person name="Acharya C.R."/>
            <person name="Conrad A.L."/>
            <person name="Taylor H.L."/>
            <person name="Dejesa L.C."/>
            <person name="Shah M.K."/>
            <person name="O'huallachain M.E."/>
            <person name="Lince M.T."/>
            <person name="Blankenship R.E."/>
            <person name="Beatty J.T."/>
            <person name="Touchman J.W."/>
        </authorList>
    </citation>
    <scope>NUCLEOTIDE SEQUENCE [LARGE SCALE GENOMIC DNA]</scope>
    <source>
        <strain evidence="6">ATCC 33942 / OCh 114</strain>
    </source>
</reference>
<name>Q16AT9_ROSDO</name>